<dbReference type="FunFam" id="3.30.365.10:FF:000001">
    <property type="entry name" value="Xanthine dehydrogenase oxidase"/>
    <property type="match status" value="1"/>
</dbReference>
<dbReference type="InterPro" id="IPR037165">
    <property type="entry name" value="AldOxase/xan_DH_Mopterin-bd_sf"/>
</dbReference>
<dbReference type="Gene3D" id="1.10.150.120">
    <property type="entry name" value="[2Fe-2S]-binding domain"/>
    <property type="match status" value="1"/>
</dbReference>
<dbReference type="GO" id="GO:0051537">
    <property type="term" value="F:2 iron, 2 sulfur cluster binding"/>
    <property type="evidence" value="ECO:0007669"/>
    <property type="project" value="UniProtKB-KW"/>
</dbReference>
<dbReference type="PANTHER" id="PTHR11908:SF132">
    <property type="entry name" value="ALDEHYDE OXIDASE 1-RELATED"/>
    <property type="match status" value="1"/>
</dbReference>
<feature type="binding site" evidence="11">
    <location>
        <position position="741"/>
    </location>
    <ligand>
        <name>Mo-molybdopterin</name>
        <dbReference type="ChEBI" id="CHEBI:71302"/>
    </ligand>
    <ligandPart>
        <name>Mo</name>
        <dbReference type="ChEBI" id="CHEBI:28685"/>
    </ligandPart>
</feature>
<feature type="binding site" evidence="11">
    <location>
        <position position="127"/>
    </location>
    <ligand>
        <name>[2Fe-2S] cluster</name>
        <dbReference type="ChEBI" id="CHEBI:190135"/>
        <label>2</label>
    </ligand>
</feature>
<dbReference type="AlphaFoldDB" id="A0AAV4BGG4"/>
<dbReference type="InterPro" id="IPR016167">
    <property type="entry name" value="FAD-bd_PCMH_sub1"/>
</dbReference>
<dbReference type="PIRSF" id="PIRSF000127">
    <property type="entry name" value="Xanthine_DH"/>
    <property type="match status" value="1"/>
</dbReference>
<dbReference type="Gene3D" id="3.30.465.10">
    <property type="match status" value="1"/>
</dbReference>
<keyword evidence="8 11" id="KW-0411">Iron-sulfur</keyword>
<dbReference type="EMBL" id="BLXT01004812">
    <property type="protein sequence ID" value="GFO17429.1"/>
    <property type="molecule type" value="Genomic_DNA"/>
</dbReference>
<dbReference type="Pfam" id="PF01799">
    <property type="entry name" value="Fer2_2"/>
    <property type="match status" value="1"/>
</dbReference>
<feature type="binding site" evidence="10">
    <location>
        <position position="386"/>
    </location>
    <ligand>
        <name>FAD</name>
        <dbReference type="ChEBI" id="CHEBI:57692"/>
    </ligand>
</feature>
<dbReference type="GO" id="GO:0005506">
    <property type="term" value="F:iron ion binding"/>
    <property type="evidence" value="ECO:0007669"/>
    <property type="project" value="InterPro"/>
</dbReference>
<evidence type="ECO:0000256" key="1">
    <source>
        <dbReference type="ARBA" id="ARBA00001974"/>
    </source>
</evidence>
<dbReference type="InterPro" id="IPR036010">
    <property type="entry name" value="2Fe-2S_ferredoxin-like_sf"/>
</dbReference>
<keyword evidence="3 11" id="KW-0500">Molybdenum</keyword>
<dbReference type="SUPFAM" id="SSF54292">
    <property type="entry name" value="2Fe-2S ferredoxin-like"/>
    <property type="match status" value="1"/>
</dbReference>
<sequence length="978" mass="108456">MSGIHFHVNGKEHRVPQSFPATTSLNEYLRESAGLKGTKVMCKEGGCGCCAVTVTLAAPDSDKLETFSVQSRLLRILGIKTYQDFIVYFLIIGWQISTIEGIGSQRKGYHPIQERIAKFNGTQCGYCTPGMVMNMYGLLHQKPNITAQEVEDNFDGNLCRCTGYRSILDAMKSFARDANIPDSKAIDIEDLNKNICPKRGEACTGKCGQSLDLRLNDACWYRPTSLDQLSKVMKGNKNKKIRLVFGNTSAGIYKDDGPYDVYIDLHGVKEIYSYEVTEKSVRLGAATTLTQAIERLKANHHKPGFKYFRDMSKHLKAVANVMVRNVGCIAGNLMIKYWHKEFPSDVFLILECVGAQVEIFSSAFSKRETTSMMDFLNKVDMTDSVLTAVILPCLADNVVYRSFKITPRWQNAHAYINAAFNIPIEGLVVKGRPSIVLGGVCDDMVHATKTEDFLANKSLSPTLFKEAYTTLRDELVPTENPLEATPKYRKDLASGLLYKTYQEMTHDFPIHKGLPKKEAPVLTAGEAMFVDDMPKFQNELYAVFVLADVASATIESIDASEALKLPGVTHFFSAKDIIGENNFMFGGSWFSLAPHEVFASKEIFFNGQPLGLVLAETQDMATTAAKLVKVTYSKIRTPVLSVEESLTKDMEFKHARITEVVGTPDEAWKTVDQQVEGTVKMGSQYHFYMETQVSVAIPSEDSIDVYSATQNSDICQHAAAQIIGKPLNFINITVPRLGGGFGGKILAPAMLTAASSLAAYLTNQPVRLNVDLASCIRIFGKRQPFFAKYKAGFTQEGDVKVVDVEILADSGYTEDGAIYTHKCIQSMDMGYFVPNWNIVGKVMQTNKMSMTAARAPGTVPGALIIESIMENVAKALNKHPVFVKEVNLYQKGQKDIMGHTLNNCTIREIWRRLKDIAEVEGRLRQVEAYNQVPGGVPLAQLLKFCESVQRGHWTVGGKLWSCEVVRLAGGLSHSKVWK</sequence>
<feature type="binding site" evidence="11">
    <location>
        <position position="161"/>
    </location>
    <ligand>
        <name>[2Fe-2S] cluster</name>
        <dbReference type="ChEBI" id="CHEBI:190135"/>
        <label>2</label>
    </ligand>
</feature>
<keyword evidence="7 11" id="KW-0408">Iron</keyword>
<feature type="binding site" evidence="11">
    <location>
        <position position="159"/>
    </location>
    <ligand>
        <name>[2Fe-2S] cluster</name>
        <dbReference type="ChEBI" id="CHEBI:190135"/>
        <label>2</label>
    </ligand>
</feature>
<dbReference type="SMART" id="SM01092">
    <property type="entry name" value="CO_deh_flav_C"/>
    <property type="match status" value="1"/>
</dbReference>
<evidence type="ECO:0000256" key="7">
    <source>
        <dbReference type="ARBA" id="ARBA00023004"/>
    </source>
</evidence>
<dbReference type="PROSITE" id="PS51387">
    <property type="entry name" value="FAD_PCMH"/>
    <property type="match status" value="1"/>
</dbReference>
<evidence type="ECO:0000256" key="5">
    <source>
        <dbReference type="ARBA" id="ARBA00022723"/>
    </source>
</evidence>
<keyword evidence="6" id="KW-0560">Oxidoreductase</keyword>
<name>A0AAV4BGG4_9GAST</name>
<dbReference type="Gene3D" id="3.30.43.10">
    <property type="entry name" value="Uridine Diphospho-n-acetylenolpyruvylglucosamine Reductase, domain 2"/>
    <property type="match status" value="1"/>
</dbReference>
<dbReference type="PANTHER" id="PTHR11908">
    <property type="entry name" value="XANTHINE DEHYDROGENASE"/>
    <property type="match status" value="1"/>
</dbReference>
<dbReference type="SUPFAM" id="SSF47741">
    <property type="entry name" value="CO dehydrogenase ISP C-domain like"/>
    <property type="match status" value="1"/>
</dbReference>
<keyword evidence="10" id="KW-0285">Flavoprotein</keyword>
<dbReference type="InterPro" id="IPR000674">
    <property type="entry name" value="Ald_Oxase/Xan_DH_a/b"/>
</dbReference>
<dbReference type="Pfam" id="PF02738">
    <property type="entry name" value="MoCoBD_1"/>
    <property type="match status" value="1"/>
</dbReference>
<feature type="binding site" evidence="11">
    <location>
        <position position="854"/>
    </location>
    <ligand>
        <name>Mo-molybdopterin</name>
        <dbReference type="ChEBI" id="CHEBI:71302"/>
    </ligand>
    <ligandPart>
        <name>Mo</name>
        <dbReference type="ChEBI" id="CHEBI:28685"/>
    </ligandPart>
</feature>
<evidence type="ECO:0000256" key="8">
    <source>
        <dbReference type="ARBA" id="ARBA00023014"/>
    </source>
</evidence>
<comment type="similarity">
    <text evidence="2">Belongs to the xanthine dehydrogenase family.</text>
</comment>
<comment type="cofactor">
    <cofactor evidence="9">
        <name>[2Fe-2S] cluster</name>
        <dbReference type="ChEBI" id="CHEBI:190135"/>
    </cofactor>
</comment>
<gene>
    <name evidence="13" type="ORF">PoB_004393400</name>
</gene>
<comment type="caution">
    <text evidence="13">The sequence shown here is derived from an EMBL/GenBank/DDBJ whole genome shotgun (WGS) entry which is preliminary data.</text>
</comment>
<feature type="binding site" evidence="11">
    <location>
        <position position="710"/>
    </location>
    <ligand>
        <name>Mo-molybdopterin</name>
        <dbReference type="ChEBI" id="CHEBI:71302"/>
    </ligand>
    <ligandPart>
        <name>Mo</name>
        <dbReference type="ChEBI" id="CHEBI:28685"/>
    </ligandPart>
</feature>
<dbReference type="Pfam" id="PF00111">
    <property type="entry name" value="Fer2"/>
    <property type="match status" value="1"/>
</dbReference>
<evidence type="ECO:0000256" key="11">
    <source>
        <dbReference type="PIRSR" id="PIRSR000127-3"/>
    </source>
</evidence>
<dbReference type="InterPro" id="IPR036318">
    <property type="entry name" value="FAD-bd_PCMH-like_sf"/>
</dbReference>
<dbReference type="Gene3D" id="3.90.1170.50">
    <property type="entry name" value="Aldehyde oxidase/xanthine dehydrogenase, a/b hammerhead"/>
    <property type="match status" value="1"/>
</dbReference>
<dbReference type="SUPFAM" id="SSF56176">
    <property type="entry name" value="FAD-binding/transporter-associated domain-like"/>
    <property type="match status" value="1"/>
</dbReference>
<dbReference type="GO" id="GO:0016491">
    <property type="term" value="F:oxidoreductase activity"/>
    <property type="evidence" value="ECO:0007669"/>
    <property type="project" value="UniProtKB-KW"/>
</dbReference>
<evidence type="ECO:0000259" key="12">
    <source>
        <dbReference type="PROSITE" id="PS51387"/>
    </source>
</evidence>
<dbReference type="InterPro" id="IPR005107">
    <property type="entry name" value="CO_DH_flav_C"/>
</dbReference>
<dbReference type="SUPFAM" id="SSF56003">
    <property type="entry name" value="Molybdenum cofactor-binding domain"/>
    <property type="match status" value="1"/>
</dbReference>
<evidence type="ECO:0000313" key="14">
    <source>
        <dbReference type="Proteomes" id="UP000735302"/>
    </source>
</evidence>
<dbReference type="Gene3D" id="3.10.20.30">
    <property type="match status" value="1"/>
</dbReference>
<dbReference type="InterPro" id="IPR001041">
    <property type="entry name" value="2Fe-2S_ferredoxin-type"/>
</dbReference>
<evidence type="ECO:0000256" key="10">
    <source>
        <dbReference type="PIRSR" id="PIRSR000127-2"/>
    </source>
</evidence>
<keyword evidence="10" id="KW-0274">FAD</keyword>
<dbReference type="InterPro" id="IPR036856">
    <property type="entry name" value="Ald_Oxase/Xan_DH_a/b_sf"/>
</dbReference>
<dbReference type="Proteomes" id="UP000735302">
    <property type="component" value="Unassembled WGS sequence"/>
</dbReference>
<protein>
    <submittedName>
        <fullName evidence="13">Xanthine dehydrogenase/oxidase</fullName>
    </submittedName>
</protein>
<feature type="binding site" evidence="11">
    <location>
        <position position="47"/>
    </location>
    <ligand>
        <name>[2Fe-2S] cluster</name>
        <dbReference type="ChEBI" id="CHEBI:190135"/>
        <label>1</label>
    </ligand>
</feature>
<dbReference type="Gene3D" id="3.30.365.10">
    <property type="entry name" value="Aldehyde oxidase/xanthine dehydrogenase, molybdopterin binding domain"/>
    <property type="match status" value="2"/>
</dbReference>
<keyword evidence="5 11" id="KW-0479">Metal-binding</keyword>
<feature type="binding site" evidence="11">
    <location>
        <position position="42"/>
    </location>
    <ligand>
        <name>[2Fe-2S] cluster</name>
        <dbReference type="ChEBI" id="CHEBI:190135"/>
        <label>1</label>
    </ligand>
</feature>
<reference evidence="13 14" key="1">
    <citation type="journal article" date="2021" name="Elife">
        <title>Chloroplast acquisition without the gene transfer in kleptoplastic sea slugs, Plakobranchus ocellatus.</title>
        <authorList>
            <person name="Maeda T."/>
            <person name="Takahashi S."/>
            <person name="Yoshida T."/>
            <person name="Shimamura S."/>
            <person name="Takaki Y."/>
            <person name="Nagai Y."/>
            <person name="Toyoda A."/>
            <person name="Suzuki Y."/>
            <person name="Arimoto A."/>
            <person name="Ishii H."/>
            <person name="Satoh N."/>
            <person name="Nishiyama T."/>
            <person name="Hasebe M."/>
            <person name="Maruyama T."/>
            <person name="Minagawa J."/>
            <person name="Obokata J."/>
            <person name="Shigenobu S."/>
        </authorList>
    </citation>
    <scope>NUCLEOTIDE SEQUENCE [LARGE SCALE GENOMIC DNA]</scope>
</reference>
<dbReference type="SUPFAM" id="SSF55447">
    <property type="entry name" value="CO dehydrogenase flavoprotein C-terminal domain-like"/>
    <property type="match status" value="1"/>
</dbReference>
<dbReference type="SMART" id="SM01008">
    <property type="entry name" value="Ald_Xan_dh_C"/>
    <property type="match status" value="1"/>
</dbReference>
<dbReference type="InterPro" id="IPR036884">
    <property type="entry name" value="2Fe-2S-bd_dom_sf"/>
</dbReference>
<accession>A0AAV4BGG4</accession>
<evidence type="ECO:0000256" key="6">
    <source>
        <dbReference type="ARBA" id="ARBA00023002"/>
    </source>
</evidence>
<evidence type="ECO:0000256" key="3">
    <source>
        <dbReference type="ARBA" id="ARBA00022505"/>
    </source>
</evidence>
<dbReference type="InterPro" id="IPR016166">
    <property type="entry name" value="FAD-bd_PCMH"/>
</dbReference>
<feature type="binding site" evidence="11">
    <location>
        <position position="50"/>
    </location>
    <ligand>
        <name>[2Fe-2S] cluster</name>
        <dbReference type="ChEBI" id="CHEBI:190135"/>
        <label>1</label>
    </ligand>
</feature>
<evidence type="ECO:0000256" key="9">
    <source>
        <dbReference type="ARBA" id="ARBA00034078"/>
    </source>
</evidence>
<dbReference type="InterPro" id="IPR016169">
    <property type="entry name" value="FAD-bd_PCMH_sub2"/>
</dbReference>
<comment type="cofactor">
    <cofactor evidence="1 10">
        <name>FAD</name>
        <dbReference type="ChEBI" id="CHEBI:57692"/>
    </cofactor>
</comment>
<dbReference type="Pfam" id="PF01315">
    <property type="entry name" value="Ald_Xan_dh_C"/>
    <property type="match status" value="1"/>
</dbReference>
<dbReference type="CDD" id="cd00207">
    <property type="entry name" value="fer2"/>
    <property type="match status" value="1"/>
</dbReference>
<dbReference type="GO" id="GO:0071949">
    <property type="term" value="F:FAD binding"/>
    <property type="evidence" value="ECO:0007669"/>
    <property type="project" value="InterPro"/>
</dbReference>
<comment type="cofactor">
    <cofactor evidence="11">
        <name>[2Fe-2S] cluster</name>
        <dbReference type="ChEBI" id="CHEBI:190135"/>
    </cofactor>
    <text evidence="11">Binds 2 [2Fe-2S] clusters.</text>
</comment>
<dbReference type="SUPFAM" id="SSF54665">
    <property type="entry name" value="CO dehydrogenase molybdoprotein N-domain-like"/>
    <property type="match status" value="1"/>
</dbReference>
<evidence type="ECO:0000256" key="2">
    <source>
        <dbReference type="ARBA" id="ARBA00006849"/>
    </source>
</evidence>
<feature type="binding site" evidence="11">
    <location>
        <position position="124"/>
    </location>
    <ligand>
        <name>[2Fe-2S] cluster</name>
        <dbReference type="ChEBI" id="CHEBI:190135"/>
        <label>2</label>
    </ligand>
</feature>
<dbReference type="InterPro" id="IPR008274">
    <property type="entry name" value="AldOxase/xan_DH_MoCoBD1"/>
</dbReference>
<dbReference type="Pfam" id="PF00941">
    <property type="entry name" value="FAD_binding_5"/>
    <property type="match status" value="1"/>
</dbReference>
<dbReference type="InterPro" id="IPR012675">
    <property type="entry name" value="Beta-grasp_dom_sf"/>
</dbReference>
<feature type="domain" description="FAD-binding PCMH-type" evidence="12">
    <location>
        <begin position="213"/>
        <end position="396"/>
    </location>
</feature>
<dbReference type="Pfam" id="PF03450">
    <property type="entry name" value="CO_deh_flav_C"/>
    <property type="match status" value="1"/>
</dbReference>
<keyword evidence="4 11" id="KW-0001">2Fe-2S</keyword>
<dbReference type="InterPro" id="IPR036683">
    <property type="entry name" value="CO_DH_flav_C_dom_sf"/>
</dbReference>
<feature type="binding site" evidence="10">
    <location>
        <position position="404"/>
    </location>
    <ligand>
        <name>FAD</name>
        <dbReference type="ChEBI" id="CHEBI:57692"/>
    </ligand>
</feature>
<keyword evidence="14" id="KW-1185">Reference proteome</keyword>
<organism evidence="13 14">
    <name type="scientific">Plakobranchus ocellatus</name>
    <dbReference type="NCBI Taxonomy" id="259542"/>
    <lineage>
        <taxon>Eukaryota</taxon>
        <taxon>Metazoa</taxon>
        <taxon>Spiralia</taxon>
        <taxon>Lophotrochozoa</taxon>
        <taxon>Mollusca</taxon>
        <taxon>Gastropoda</taxon>
        <taxon>Heterobranchia</taxon>
        <taxon>Euthyneura</taxon>
        <taxon>Panpulmonata</taxon>
        <taxon>Sacoglossa</taxon>
        <taxon>Placobranchoidea</taxon>
        <taxon>Plakobranchidae</taxon>
        <taxon>Plakobranchus</taxon>
    </lineage>
</organism>
<evidence type="ECO:0000256" key="4">
    <source>
        <dbReference type="ARBA" id="ARBA00022714"/>
    </source>
</evidence>
<evidence type="ECO:0000313" key="13">
    <source>
        <dbReference type="EMBL" id="GFO17429.1"/>
    </source>
</evidence>
<comment type="cofactor">
    <cofactor evidence="11">
        <name>Mo-molybdopterin</name>
        <dbReference type="ChEBI" id="CHEBI:71302"/>
    </cofactor>
    <text evidence="11">Binds 1 Mo-molybdopterin (Mo-MPT) cofactor per subunit.</text>
</comment>
<dbReference type="InterPro" id="IPR016208">
    <property type="entry name" value="Ald_Oxase/xanthine_DH-like"/>
</dbReference>
<dbReference type="InterPro" id="IPR002346">
    <property type="entry name" value="Mopterin_DH_FAD-bd"/>
</dbReference>
<dbReference type="InterPro" id="IPR002888">
    <property type="entry name" value="2Fe-2S-bd"/>
</dbReference>
<dbReference type="Gene3D" id="3.30.390.50">
    <property type="entry name" value="CO dehydrogenase flavoprotein, C-terminal domain"/>
    <property type="match status" value="1"/>
</dbReference>
<proteinExistence type="inferred from homology"/>